<dbReference type="EMBL" id="CAQQ02135104">
    <property type="status" value="NOT_ANNOTATED_CDS"/>
    <property type="molecule type" value="Genomic_DNA"/>
</dbReference>
<accession>T1GV86</accession>
<protein>
    <recommendedName>
        <fullName evidence="7">Glucuronosyltransferase</fullName>
    </recommendedName>
</protein>
<dbReference type="PANTHER" id="PTHR48043">
    <property type="entry name" value="EG:EG0003.4 PROTEIN-RELATED"/>
    <property type="match status" value="1"/>
</dbReference>
<feature type="transmembrane region" description="Helical" evidence="4">
    <location>
        <begin position="120"/>
        <end position="138"/>
    </location>
</feature>
<evidence type="ECO:0000313" key="5">
    <source>
        <dbReference type="EnsemblMetazoa" id="MESCA007673-PA"/>
    </source>
</evidence>
<evidence type="ECO:0000256" key="2">
    <source>
        <dbReference type="ARBA" id="ARBA00022676"/>
    </source>
</evidence>
<dbReference type="GO" id="GO:0008194">
    <property type="term" value="F:UDP-glycosyltransferase activity"/>
    <property type="evidence" value="ECO:0007669"/>
    <property type="project" value="InterPro"/>
</dbReference>
<dbReference type="Proteomes" id="UP000015102">
    <property type="component" value="Unassembled WGS sequence"/>
</dbReference>
<dbReference type="InterPro" id="IPR002213">
    <property type="entry name" value="UDP_glucos_trans"/>
</dbReference>
<evidence type="ECO:0000313" key="6">
    <source>
        <dbReference type="Proteomes" id="UP000015102"/>
    </source>
</evidence>
<comment type="similarity">
    <text evidence="1">Belongs to the UDP-glycosyltransferase family.</text>
</comment>
<organism evidence="5 6">
    <name type="scientific">Megaselia scalaris</name>
    <name type="common">Humpbacked fly</name>
    <name type="synonym">Phora scalaris</name>
    <dbReference type="NCBI Taxonomy" id="36166"/>
    <lineage>
        <taxon>Eukaryota</taxon>
        <taxon>Metazoa</taxon>
        <taxon>Ecdysozoa</taxon>
        <taxon>Arthropoda</taxon>
        <taxon>Hexapoda</taxon>
        <taxon>Insecta</taxon>
        <taxon>Pterygota</taxon>
        <taxon>Neoptera</taxon>
        <taxon>Endopterygota</taxon>
        <taxon>Diptera</taxon>
        <taxon>Brachycera</taxon>
        <taxon>Muscomorpha</taxon>
        <taxon>Platypezoidea</taxon>
        <taxon>Phoridae</taxon>
        <taxon>Megaseliini</taxon>
        <taxon>Megaselia</taxon>
    </lineage>
</organism>
<keyword evidence="4" id="KW-1133">Transmembrane helix</keyword>
<dbReference type="OMA" id="HNIDAFT"/>
<dbReference type="Pfam" id="PF00201">
    <property type="entry name" value="UDPGT"/>
    <property type="match status" value="1"/>
</dbReference>
<keyword evidence="4" id="KW-0812">Transmembrane</keyword>
<keyword evidence="4" id="KW-0472">Membrane</keyword>
<dbReference type="STRING" id="36166.T1GV86"/>
<dbReference type="SUPFAM" id="SSF53756">
    <property type="entry name" value="UDP-Glycosyltransferase/glycogen phosphorylase"/>
    <property type="match status" value="1"/>
</dbReference>
<evidence type="ECO:0008006" key="7">
    <source>
        <dbReference type="Google" id="ProtNLM"/>
    </source>
</evidence>
<dbReference type="AlphaFoldDB" id="T1GV86"/>
<keyword evidence="3" id="KW-0808">Transferase</keyword>
<dbReference type="PANTHER" id="PTHR48043:SF159">
    <property type="entry name" value="EG:EG0003.4 PROTEIN-RELATED"/>
    <property type="match status" value="1"/>
</dbReference>
<dbReference type="Gene3D" id="3.40.50.2000">
    <property type="entry name" value="Glycogen Phosphorylase B"/>
    <property type="match status" value="1"/>
</dbReference>
<evidence type="ECO:0000256" key="4">
    <source>
        <dbReference type="SAM" id="Phobius"/>
    </source>
</evidence>
<evidence type="ECO:0000256" key="1">
    <source>
        <dbReference type="ARBA" id="ARBA00009995"/>
    </source>
</evidence>
<keyword evidence="2" id="KW-0328">Glycosyltransferase</keyword>
<reference evidence="5" key="2">
    <citation type="submission" date="2015-06" db="UniProtKB">
        <authorList>
            <consortium name="EnsemblMetazoa"/>
        </authorList>
    </citation>
    <scope>IDENTIFICATION</scope>
</reference>
<keyword evidence="6" id="KW-1185">Reference proteome</keyword>
<sequence length="142" mass="16520">MMSLLIQITTETIYHGVPVIGIPMFGDQFLNMAQAVNGGYGITVDYNLLSVDYLKEIIEEMVTNESYTNKIKAMSKRYRDQPLTPLETAIYWVEYVIRHNGAYHLRNAGMDLNFIQYHNIDAFTILYGIIFIIIFILFKFNY</sequence>
<dbReference type="EnsemblMetazoa" id="MESCA007673-RA">
    <property type="protein sequence ID" value="MESCA007673-PA"/>
    <property type="gene ID" value="MESCA007673"/>
</dbReference>
<proteinExistence type="inferred from homology"/>
<name>T1GV86_MEGSC</name>
<dbReference type="InterPro" id="IPR050271">
    <property type="entry name" value="UDP-glycosyltransferase"/>
</dbReference>
<reference evidence="6" key="1">
    <citation type="submission" date="2013-02" db="EMBL/GenBank/DDBJ databases">
        <authorList>
            <person name="Hughes D."/>
        </authorList>
    </citation>
    <scope>NUCLEOTIDE SEQUENCE</scope>
    <source>
        <strain>Durham</strain>
        <strain evidence="6">NC isolate 2 -- Noor lab</strain>
    </source>
</reference>
<evidence type="ECO:0000256" key="3">
    <source>
        <dbReference type="ARBA" id="ARBA00022679"/>
    </source>
</evidence>
<dbReference type="HOGENOM" id="CLU_012949_8_1_1"/>